<dbReference type="PANTHER" id="PTHR42964">
    <property type="entry name" value="ENOYL-COA HYDRATASE"/>
    <property type="match status" value="1"/>
</dbReference>
<dbReference type="InterPro" id="IPR051683">
    <property type="entry name" value="Enoyl-CoA_Hydratase/Isomerase"/>
</dbReference>
<name>A0A1M6DUH1_9FLAO</name>
<sequence>MEGNITVLKEKNIATVSFYHPASNSFPSSQLQLLTDTIYNLGKDNGITAIVLKSEGNGAFCAGASFDELLEVTNLEEGNRFFSGFANVINAMRKCPKLIIGRIQGKAVGGGVGIIAACDYTFATESSSVKLSEIAIGIGPFVIEPAVSKKIGKAAMAEMTLFPTKWKDAQWAKDKGLLNEVYPSVEEMDNSLNNYINQLASYNPEALYEMKKVIWEGTENWDNLLYERAAISGRLVLSDFTKNALNQFKKS</sequence>
<gene>
    <name evidence="2" type="ORF">SAMN05444337_0744</name>
</gene>
<dbReference type="STRING" id="683124.SAMN05444337_0744"/>
<dbReference type="Proteomes" id="UP000184232">
    <property type="component" value="Unassembled WGS sequence"/>
</dbReference>
<accession>A0A1M6DUH1</accession>
<dbReference type="AlphaFoldDB" id="A0A1M6DUH1"/>
<dbReference type="OrthoDB" id="638407at2"/>
<dbReference type="Gene3D" id="3.90.226.10">
    <property type="entry name" value="2-enoyl-CoA Hydratase, Chain A, domain 1"/>
    <property type="match status" value="1"/>
</dbReference>
<protein>
    <submittedName>
        <fullName evidence="2">Methylglutaconyl-CoA hydratase</fullName>
    </submittedName>
</protein>
<dbReference type="GO" id="GO:0003824">
    <property type="term" value="F:catalytic activity"/>
    <property type="evidence" value="ECO:0007669"/>
    <property type="project" value="UniProtKB-ARBA"/>
</dbReference>
<proteinExistence type="inferred from homology"/>
<dbReference type="Pfam" id="PF00378">
    <property type="entry name" value="ECH_1"/>
    <property type="match status" value="1"/>
</dbReference>
<dbReference type="PANTHER" id="PTHR42964:SF1">
    <property type="entry name" value="POLYKETIDE BIOSYNTHESIS ENOYL-COA HYDRATASE PKSH-RELATED"/>
    <property type="match status" value="1"/>
</dbReference>
<keyword evidence="3" id="KW-1185">Reference proteome</keyword>
<dbReference type="SUPFAM" id="SSF52096">
    <property type="entry name" value="ClpP/crotonase"/>
    <property type="match status" value="1"/>
</dbReference>
<dbReference type="EMBL" id="FQZH01000001">
    <property type="protein sequence ID" value="SHI76852.1"/>
    <property type="molecule type" value="Genomic_DNA"/>
</dbReference>
<evidence type="ECO:0000256" key="1">
    <source>
        <dbReference type="ARBA" id="ARBA00005254"/>
    </source>
</evidence>
<evidence type="ECO:0000313" key="3">
    <source>
        <dbReference type="Proteomes" id="UP000184232"/>
    </source>
</evidence>
<comment type="similarity">
    <text evidence="1">Belongs to the enoyl-CoA hydratase/isomerase family.</text>
</comment>
<dbReference type="InterPro" id="IPR001753">
    <property type="entry name" value="Enoyl-CoA_hydra/iso"/>
</dbReference>
<reference evidence="2 3" key="1">
    <citation type="submission" date="2016-11" db="EMBL/GenBank/DDBJ databases">
        <authorList>
            <person name="Jaros S."/>
            <person name="Januszkiewicz K."/>
            <person name="Wedrychowicz H."/>
        </authorList>
    </citation>
    <scope>NUCLEOTIDE SEQUENCE [LARGE SCALE GENOMIC DNA]</scope>
    <source>
        <strain evidence="2 3">DSM 22807</strain>
    </source>
</reference>
<organism evidence="2 3">
    <name type="scientific">Flavobacterium haoranii</name>
    <dbReference type="NCBI Taxonomy" id="683124"/>
    <lineage>
        <taxon>Bacteria</taxon>
        <taxon>Pseudomonadati</taxon>
        <taxon>Bacteroidota</taxon>
        <taxon>Flavobacteriia</taxon>
        <taxon>Flavobacteriales</taxon>
        <taxon>Flavobacteriaceae</taxon>
        <taxon>Flavobacterium</taxon>
    </lineage>
</organism>
<dbReference type="CDD" id="cd06558">
    <property type="entry name" value="crotonase-like"/>
    <property type="match status" value="1"/>
</dbReference>
<dbReference type="RefSeq" id="WP_072781841.1">
    <property type="nucleotide sequence ID" value="NZ_CP045292.1"/>
</dbReference>
<evidence type="ECO:0000313" key="2">
    <source>
        <dbReference type="EMBL" id="SHI76852.1"/>
    </source>
</evidence>
<dbReference type="InterPro" id="IPR029045">
    <property type="entry name" value="ClpP/crotonase-like_dom_sf"/>
</dbReference>